<gene>
    <name evidence="8" type="ORF">GGH94_000529</name>
</gene>
<accession>A0A9W8IVX1</accession>
<dbReference type="Proteomes" id="UP001140074">
    <property type="component" value="Unassembled WGS sequence"/>
</dbReference>
<feature type="compositionally biased region" description="Pro residues" evidence="6">
    <location>
        <begin position="114"/>
        <end position="132"/>
    </location>
</feature>
<dbReference type="Pfam" id="PF02892">
    <property type="entry name" value="zf-BED"/>
    <property type="match status" value="1"/>
</dbReference>
<feature type="compositionally biased region" description="Low complexity" evidence="6">
    <location>
        <begin position="604"/>
        <end position="622"/>
    </location>
</feature>
<dbReference type="PANTHER" id="PTHR13799:SF13">
    <property type="entry name" value="NIF3-LIKE PROTEIN 1"/>
    <property type="match status" value="1"/>
</dbReference>
<sequence length="1108" mass="118166">MSTSAAPSTSAAVKAEDQGRSHKVESLVHPGSQGQTYQRPESTPRPGSAARPVKEHLHSNSSSSTNISPMYADHSIKPEPGAYGRMNGPPGPGSPYAGRAQFYAGEAPDSASPGRPPMGSFPPLQPQQPMSPPYRRTRQHAATISDPMVSPSGLHRSQQPPPQQQGFRHYNPPSQQQQQQQQQQHRLPPPGFDGRQPPLSAGAQDMRPRRLSFMGTPLAHEHRQEHRPDHYEMSFSRSTSNAYGPPHMGSSGQPSPQGQFFPATSGPGPAYASRQGPSQGPHMLPPHTGSHAMPPPPASAPAHQLHFGPYSPRAGPGPAYAQPQTKRSLSPQPLNRRHLPVPGRFDVGGPQRSPLPFPRIPSPSQHTMVSQQASTPAKAHSSQSPARESSRRLSSVVWGPTGFERLESGMSRCRMCGKEYSKGSSTGTLKRHYRQHQVNVAAPSSSGANPYARPSSPVSAHAPSRPRAYSHRTDMRSRREMSPFSPLQHSYAMHPPPSSALQRTQGPPPPPPPPHTQAPPMFVVRRSDPTEVDTSSAIAGSALLSMAAGGADSRMTVDTDFEAIRRPMRSSDPSVYPHGASSSNNSVRARASAGAAEPGTRDISVSPSPSSSASHSRSPSPSTLTQSNYSLTEPSADTAHMHIHSLAIGSGGNFNEADEDMDVEDDDDDDEEVDGAQAYHSHNHTPHQSRPRRRATVTGVQRVPPASTTAIAGVPTELAREIGSLSATQLVALSSELVRRVATALPQLAQEAERKVRMGEPPSLSYIQNGGSSSDDIENPLEVLFGHIKASLLESDPLTSALLSSSCDLPFTIRRPIDNPTAMTTTSGLLARVSASMQRIAPLSLAELDWDNVGILLEAAKPKPDAKKVFLTIDLTSTTLNEALADPDVGVIVAYHPPIFSAWKSLSMGNLKQSLVLKCAAAGISIYSPHTSLDSCANGINDWLASLVGPGKVVPIAPATPEKAAGQDNVGTGRLVELASPRLVGDIVREIKTHLALDHMRVARAPCHEEEGGKLVSRVAICAGSGASVLRSASAADLYFTGEMDHHSILAAVEQGTSCVLAEHTNTERGYLRAVLQKRLQEELDADSANEPASVVVSESDKDPITIE</sequence>
<feature type="compositionally biased region" description="Basic and acidic residues" evidence="6">
    <location>
        <begin position="471"/>
        <end position="481"/>
    </location>
</feature>
<evidence type="ECO:0000256" key="4">
    <source>
        <dbReference type="ARBA" id="ARBA00022833"/>
    </source>
</evidence>
<feature type="compositionally biased region" description="Low complexity" evidence="6">
    <location>
        <begin position="175"/>
        <end position="184"/>
    </location>
</feature>
<protein>
    <recommendedName>
        <fullName evidence="7">BED-type domain-containing protein</fullName>
    </recommendedName>
</protein>
<organism evidence="8 9">
    <name type="scientific">Coemansia aciculifera</name>
    <dbReference type="NCBI Taxonomy" id="417176"/>
    <lineage>
        <taxon>Eukaryota</taxon>
        <taxon>Fungi</taxon>
        <taxon>Fungi incertae sedis</taxon>
        <taxon>Zoopagomycota</taxon>
        <taxon>Kickxellomycotina</taxon>
        <taxon>Kickxellomycetes</taxon>
        <taxon>Kickxellales</taxon>
        <taxon>Kickxellaceae</taxon>
        <taxon>Coemansia</taxon>
    </lineage>
</organism>
<dbReference type="NCBIfam" id="TIGR00486">
    <property type="entry name" value="YbgI_SA1388"/>
    <property type="match status" value="1"/>
</dbReference>
<evidence type="ECO:0000256" key="5">
    <source>
        <dbReference type="PIRSR" id="PIRSR602678-1"/>
    </source>
</evidence>
<feature type="region of interest" description="Disordered" evidence="6">
    <location>
        <begin position="1"/>
        <end position="395"/>
    </location>
</feature>
<feature type="compositionally biased region" description="Acidic residues" evidence="6">
    <location>
        <begin position="656"/>
        <end position="674"/>
    </location>
</feature>
<feature type="compositionally biased region" description="Basic and acidic residues" evidence="6">
    <location>
        <begin position="14"/>
        <end position="26"/>
    </location>
</feature>
<dbReference type="InterPro" id="IPR002678">
    <property type="entry name" value="DUF34/NIF3"/>
</dbReference>
<dbReference type="InterPro" id="IPR003656">
    <property type="entry name" value="Znf_BED"/>
</dbReference>
<keyword evidence="4" id="KW-0862">Zinc</keyword>
<dbReference type="FunFam" id="3.40.1390.30:FF:000001">
    <property type="entry name" value="GTP cyclohydrolase 1 type 2"/>
    <property type="match status" value="1"/>
</dbReference>
<feature type="compositionally biased region" description="Basic residues" evidence="6">
    <location>
        <begin position="681"/>
        <end position="695"/>
    </location>
</feature>
<keyword evidence="2 5" id="KW-0479">Metal-binding</keyword>
<dbReference type="GO" id="GO:0005739">
    <property type="term" value="C:mitochondrion"/>
    <property type="evidence" value="ECO:0007669"/>
    <property type="project" value="TreeGrafter"/>
</dbReference>
<evidence type="ECO:0000256" key="1">
    <source>
        <dbReference type="ARBA" id="ARBA00006964"/>
    </source>
</evidence>
<feature type="compositionally biased region" description="Low complexity" evidence="6">
    <location>
        <begin position="1"/>
        <end position="12"/>
    </location>
</feature>
<keyword evidence="3" id="KW-0863">Zinc-finger</keyword>
<evidence type="ECO:0000256" key="6">
    <source>
        <dbReference type="SAM" id="MobiDB-lite"/>
    </source>
</evidence>
<dbReference type="Gene3D" id="3.40.1390.30">
    <property type="entry name" value="NIF3 (NGG1p interacting factor 3)-like"/>
    <property type="match status" value="1"/>
</dbReference>
<dbReference type="AlphaFoldDB" id="A0A9W8IVX1"/>
<dbReference type="PANTHER" id="PTHR13799">
    <property type="entry name" value="NGG1 INTERACTING FACTOR 3"/>
    <property type="match status" value="1"/>
</dbReference>
<name>A0A9W8IVX1_9FUNG</name>
<keyword evidence="9" id="KW-1185">Reference proteome</keyword>
<dbReference type="EMBL" id="JANBUY010000010">
    <property type="protein sequence ID" value="KAJ2867861.1"/>
    <property type="molecule type" value="Genomic_DNA"/>
</dbReference>
<comment type="caution">
    <text evidence="8">The sequence shown here is derived from an EMBL/GenBank/DDBJ whole genome shotgun (WGS) entry which is preliminary data.</text>
</comment>
<feature type="binding site" evidence="5">
    <location>
        <position position="1068"/>
    </location>
    <ligand>
        <name>a divalent metal cation</name>
        <dbReference type="ChEBI" id="CHEBI:60240"/>
        <label>1</label>
    </ligand>
</feature>
<evidence type="ECO:0000256" key="3">
    <source>
        <dbReference type="ARBA" id="ARBA00022771"/>
    </source>
</evidence>
<feature type="compositionally biased region" description="Polar residues" evidence="6">
    <location>
        <begin position="362"/>
        <end position="387"/>
    </location>
</feature>
<proteinExistence type="inferred from homology"/>
<feature type="binding site" evidence="5">
    <location>
        <position position="896"/>
    </location>
    <ligand>
        <name>a divalent metal cation</name>
        <dbReference type="ChEBI" id="CHEBI:60240"/>
        <label>1</label>
    </ligand>
</feature>
<feature type="compositionally biased region" description="Low complexity" evidence="6">
    <location>
        <begin position="579"/>
        <end position="596"/>
    </location>
</feature>
<feature type="region of interest" description="Disordered" evidence="6">
    <location>
        <begin position="440"/>
        <end position="534"/>
    </location>
</feature>
<feature type="compositionally biased region" description="Pro residues" evidence="6">
    <location>
        <begin position="506"/>
        <end position="517"/>
    </location>
</feature>
<feature type="domain" description="BED-type" evidence="7">
    <location>
        <begin position="404"/>
        <end position="434"/>
    </location>
</feature>
<dbReference type="InterPro" id="IPR036069">
    <property type="entry name" value="DUF34/NIF3_sf"/>
</dbReference>
<feature type="region of interest" description="Disordered" evidence="6">
    <location>
        <begin position="568"/>
        <end position="630"/>
    </location>
</feature>
<reference evidence="8" key="1">
    <citation type="submission" date="2022-07" db="EMBL/GenBank/DDBJ databases">
        <title>Phylogenomic reconstructions and comparative analyses of Kickxellomycotina fungi.</title>
        <authorList>
            <person name="Reynolds N.K."/>
            <person name="Stajich J.E."/>
            <person name="Barry K."/>
            <person name="Grigoriev I.V."/>
            <person name="Crous P."/>
            <person name="Smith M.E."/>
        </authorList>
    </citation>
    <scope>NUCLEOTIDE SEQUENCE</scope>
    <source>
        <strain evidence="8">RSA 476</strain>
    </source>
</reference>
<feature type="compositionally biased region" description="Basic and acidic residues" evidence="6">
    <location>
        <begin position="219"/>
        <end position="232"/>
    </location>
</feature>
<feature type="binding site" evidence="5">
    <location>
        <position position="934"/>
    </location>
    <ligand>
        <name>a divalent metal cation</name>
        <dbReference type="ChEBI" id="CHEBI:60240"/>
        <label>1</label>
    </ligand>
</feature>
<comment type="similarity">
    <text evidence="1">Belongs to the GTP cyclohydrolase I type 2/NIF3 family.</text>
</comment>
<dbReference type="GO" id="GO:0008270">
    <property type="term" value="F:zinc ion binding"/>
    <property type="evidence" value="ECO:0007669"/>
    <property type="project" value="UniProtKB-KW"/>
</dbReference>
<dbReference type="SUPFAM" id="SSF102705">
    <property type="entry name" value="NIF3 (NGG1p interacting factor 3)-like"/>
    <property type="match status" value="1"/>
</dbReference>
<feature type="region of interest" description="Disordered" evidence="6">
    <location>
        <begin position="649"/>
        <end position="712"/>
    </location>
</feature>
<feature type="compositionally biased region" description="Basic and acidic residues" evidence="6">
    <location>
        <begin position="1099"/>
        <end position="1108"/>
    </location>
</feature>
<dbReference type="GO" id="GO:0003677">
    <property type="term" value="F:DNA binding"/>
    <property type="evidence" value="ECO:0007669"/>
    <property type="project" value="InterPro"/>
</dbReference>
<feature type="binding site" evidence="5">
    <location>
        <position position="1064"/>
    </location>
    <ligand>
        <name>a divalent metal cation</name>
        <dbReference type="ChEBI" id="CHEBI:60240"/>
        <label>1</label>
    </ligand>
</feature>
<feature type="compositionally biased region" description="Polar residues" evidence="6">
    <location>
        <begin position="322"/>
        <end position="333"/>
    </location>
</feature>
<evidence type="ECO:0000313" key="8">
    <source>
        <dbReference type="EMBL" id="KAJ2867861.1"/>
    </source>
</evidence>
<dbReference type="Pfam" id="PF01784">
    <property type="entry name" value="DUF34_NIF3"/>
    <property type="match status" value="1"/>
</dbReference>
<evidence type="ECO:0000256" key="2">
    <source>
        <dbReference type="ARBA" id="ARBA00022723"/>
    </source>
</evidence>
<feature type="region of interest" description="Disordered" evidence="6">
    <location>
        <begin position="1085"/>
        <end position="1108"/>
    </location>
</feature>
<evidence type="ECO:0000313" key="9">
    <source>
        <dbReference type="Proteomes" id="UP001140074"/>
    </source>
</evidence>
<evidence type="ECO:0000259" key="7">
    <source>
        <dbReference type="Pfam" id="PF02892"/>
    </source>
</evidence>
<feature type="compositionally biased region" description="Low complexity" evidence="6">
    <location>
        <begin position="59"/>
        <end position="68"/>
    </location>
</feature>
<feature type="compositionally biased region" description="Polar residues" evidence="6">
    <location>
        <begin position="32"/>
        <end position="41"/>
    </location>
</feature>